<dbReference type="Proteomes" id="UP000007322">
    <property type="component" value="Chromosome 1"/>
</dbReference>
<evidence type="ECO:0000256" key="5">
    <source>
        <dbReference type="ARBA" id="ARBA00022753"/>
    </source>
</evidence>
<feature type="region of interest" description="Disordered" evidence="10">
    <location>
        <begin position="1"/>
        <end position="241"/>
    </location>
</feature>
<evidence type="ECO:0000256" key="10">
    <source>
        <dbReference type="SAM" id="MobiDB-lite"/>
    </source>
</evidence>
<dbReference type="Gene3D" id="3.30.1520.10">
    <property type="entry name" value="Phox-like domain"/>
    <property type="match status" value="1"/>
</dbReference>
<comment type="similarity">
    <text evidence="3">Belongs to the YPT35 family.</text>
</comment>
<dbReference type="AlphaFoldDB" id="G2PZT1"/>
<name>G2PZT1_THET4</name>
<dbReference type="OMA" id="KGNRWTS"/>
<dbReference type="GO" id="GO:0005774">
    <property type="term" value="C:vacuolar membrane"/>
    <property type="evidence" value="ECO:0007669"/>
    <property type="project" value="UniProtKB-SubCell"/>
</dbReference>
<dbReference type="OrthoDB" id="10254720at2759"/>
<dbReference type="PANTHER" id="PTHR10555">
    <property type="entry name" value="SORTING NEXIN"/>
    <property type="match status" value="1"/>
</dbReference>
<keyword evidence="5" id="KW-0967">Endosome</keyword>
<evidence type="ECO:0000256" key="8">
    <source>
        <dbReference type="ARBA" id="ARBA00033774"/>
    </source>
</evidence>
<accession>G2PZT1</accession>
<keyword evidence="4" id="KW-0926">Vacuole</keyword>
<organism evidence="12 13">
    <name type="scientific">Thermothelomyces thermophilus (strain ATCC 42464 / BCRC 31852 / DSM 1799)</name>
    <name type="common">Sporotrichum thermophile</name>
    <dbReference type="NCBI Taxonomy" id="573729"/>
    <lineage>
        <taxon>Eukaryota</taxon>
        <taxon>Fungi</taxon>
        <taxon>Dikarya</taxon>
        <taxon>Ascomycota</taxon>
        <taxon>Pezizomycotina</taxon>
        <taxon>Sordariomycetes</taxon>
        <taxon>Sordariomycetidae</taxon>
        <taxon>Sordariales</taxon>
        <taxon>Chaetomiaceae</taxon>
        <taxon>Thermothelomyces</taxon>
    </lineage>
</organism>
<dbReference type="SUPFAM" id="SSF64268">
    <property type="entry name" value="PX domain"/>
    <property type="match status" value="1"/>
</dbReference>
<dbReference type="InterPro" id="IPR037917">
    <property type="entry name" value="Ypt35_PX"/>
</dbReference>
<evidence type="ECO:0000256" key="3">
    <source>
        <dbReference type="ARBA" id="ARBA00007426"/>
    </source>
</evidence>
<evidence type="ECO:0000313" key="13">
    <source>
        <dbReference type="Proteomes" id="UP000007322"/>
    </source>
</evidence>
<evidence type="ECO:0000256" key="2">
    <source>
        <dbReference type="ARBA" id="ARBA00004177"/>
    </source>
</evidence>
<dbReference type="CDD" id="cd07280">
    <property type="entry name" value="PX_YPT35"/>
    <property type="match status" value="1"/>
</dbReference>
<reference evidence="12 13" key="1">
    <citation type="journal article" date="2011" name="Nat. Biotechnol.">
        <title>Comparative genomic analysis of the thermophilic biomass-degrading fungi Myceliophthora thermophila and Thielavia terrestris.</title>
        <authorList>
            <person name="Berka R.M."/>
            <person name="Grigoriev I.V."/>
            <person name="Otillar R."/>
            <person name="Salamov A."/>
            <person name="Grimwood J."/>
            <person name="Reid I."/>
            <person name="Ishmael N."/>
            <person name="John T."/>
            <person name="Darmond C."/>
            <person name="Moisan M.-C."/>
            <person name="Henrissat B."/>
            <person name="Coutinho P.M."/>
            <person name="Lombard V."/>
            <person name="Natvig D.O."/>
            <person name="Lindquist E."/>
            <person name="Schmutz J."/>
            <person name="Lucas S."/>
            <person name="Harris P."/>
            <person name="Powlowski J."/>
            <person name="Bellemare A."/>
            <person name="Taylor D."/>
            <person name="Butler G."/>
            <person name="de Vries R.P."/>
            <person name="Allijn I.E."/>
            <person name="van den Brink J."/>
            <person name="Ushinsky S."/>
            <person name="Storms R."/>
            <person name="Powell A.J."/>
            <person name="Paulsen I.T."/>
            <person name="Elbourne L.D.H."/>
            <person name="Baker S.E."/>
            <person name="Magnuson J."/>
            <person name="LaBoissiere S."/>
            <person name="Clutterbuck A.J."/>
            <person name="Martinez D."/>
            <person name="Wogulis M."/>
            <person name="de Leon A.L."/>
            <person name="Rey M.W."/>
            <person name="Tsang A."/>
        </authorList>
    </citation>
    <scope>NUCLEOTIDE SEQUENCE [LARGE SCALE GENOMIC DNA]</scope>
    <source>
        <strain evidence="13">ATCC 42464 / BCRC 31852 / DSM 1799</strain>
    </source>
</reference>
<dbReference type="STRING" id="573729.G2PZT1"/>
<dbReference type="GO" id="GO:0032266">
    <property type="term" value="F:phosphatidylinositol-3-phosphate binding"/>
    <property type="evidence" value="ECO:0007669"/>
    <property type="project" value="InterPro"/>
</dbReference>
<evidence type="ECO:0000256" key="6">
    <source>
        <dbReference type="ARBA" id="ARBA00023136"/>
    </source>
</evidence>
<dbReference type="RefSeq" id="XP_003658401.1">
    <property type="nucleotide sequence ID" value="XM_003658353.1"/>
</dbReference>
<keyword evidence="13" id="KW-1185">Reference proteome</keyword>
<protein>
    <recommendedName>
        <fullName evidence="8">Endosomal/vacuolar adapter protein YPT35</fullName>
    </recommendedName>
    <alternativeName>
        <fullName evidence="9">PX domain-containing protein YPT35</fullName>
    </alternativeName>
</protein>
<dbReference type="PANTHER" id="PTHR10555:SF170">
    <property type="entry name" value="FI18122P1"/>
    <property type="match status" value="1"/>
</dbReference>
<dbReference type="EMBL" id="CP003002">
    <property type="protein sequence ID" value="AEO53156.1"/>
    <property type="molecule type" value="Genomic_DNA"/>
</dbReference>
<dbReference type="KEGG" id="mtm:MYCTH_2294115"/>
<keyword evidence="6" id="KW-0472">Membrane</keyword>
<dbReference type="Pfam" id="PF00787">
    <property type="entry name" value="PX"/>
    <property type="match status" value="1"/>
</dbReference>
<feature type="compositionally biased region" description="Basic and acidic residues" evidence="10">
    <location>
        <begin position="232"/>
        <end position="241"/>
    </location>
</feature>
<evidence type="ECO:0000256" key="9">
    <source>
        <dbReference type="ARBA" id="ARBA00033785"/>
    </source>
</evidence>
<dbReference type="HOGENOM" id="CLU_070610_1_0_1"/>
<evidence type="ECO:0000256" key="1">
    <source>
        <dbReference type="ARBA" id="ARBA00004148"/>
    </source>
</evidence>
<feature type="domain" description="PX" evidence="11">
    <location>
        <begin position="249"/>
        <end position="359"/>
    </location>
</feature>
<evidence type="ECO:0000256" key="7">
    <source>
        <dbReference type="ARBA" id="ARBA00033728"/>
    </source>
</evidence>
<proteinExistence type="inferred from homology"/>
<dbReference type="InterPro" id="IPR036871">
    <property type="entry name" value="PX_dom_sf"/>
</dbReference>
<dbReference type="InParanoid" id="G2PZT1"/>
<comment type="subcellular location">
    <subcellularLocation>
        <location evidence="2">Endosome</location>
    </subcellularLocation>
    <subcellularLocation>
        <location evidence="1">Vacuole membrane</location>
        <topology evidence="1">Peripheral membrane protein</topology>
    </subcellularLocation>
</comment>
<dbReference type="eggNOG" id="KOG2273">
    <property type="taxonomic scope" value="Eukaryota"/>
</dbReference>
<feature type="compositionally biased region" description="Gly residues" evidence="10">
    <location>
        <begin position="201"/>
        <end position="212"/>
    </location>
</feature>
<dbReference type="GO" id="GO:0010008">
    <property type="term" value="C:endosome membrane"/>
    <property type="evidence" value="ECO:0007669"/>
    <property type="project" value="UniProtKB-SubCell"/>
</dbReference>
<evidence type="ECO:0000313" key="12">
    <source>
        <dbReference type="EMBL" id="AEO53156.1"/>
    </source>
</evidence>
<feature type="compositionally biased region" description="Low complexity" evidence="10">
    <location>
        <begin position="135"/>
        <end position="144"/>
    </location>
</feature>
<dbReference type="VEuPathDB" id="FungiDB:MYCTH_2294115"/>
<dbReference type="PROSITE" id="PS50195">
    <property type="entry name" value="PX"/>
    <property type="match status" value="1"/>
</dbReference>
<evidence type="ECO:0000256" key="4">
    <source>
        <dbReference type="ARBA" id="ARBA00022554"/>
    </source>
</evidence>
<feature type="compositionally biased region" description="Low complexity" evidence="10">
    <location>
        <begin position="213"/>
        <end position="223"/>
    </location>
</feature>
<evidence type="ECO:0000259" key="11">
    <source>
        <dbReference type="PROSITE" id="PS50195"/>
    </source>
</evidence>
<dbReference type="GeneID" id="11513101"/>
<comment type="function">
    <text evidence="7">Recruits the lipid transfer protein VPS13 to endosomal and vacuolar membranes.</text>
</comment>
<dbReference type="SMART" id="SM00312">
    <property type="entry name" value="PX"/>
    <property type="match status" value="1"/>
</dbReference>
<sequence length="359" mass="38141">MASEHESEQHPQQSVQRAHPPEPSPNGGGSGSGSAARDGDEEPAKQTPPEQTPPEDGIAQPVASTSHERGCGPDPDPDPESNRAPLFPEDGDGGNDAASDVSIPSDDAASHEVVSPSASIPPYWTNPRLLERQQQKQQQQNGQQPRPHTATASSSSSSSSSGRLLGQHGHARTVSSASAESVLPPGAITLQDNEREEEGGGEGVNGSGGAVGNGRASVGPAGAVAGGGRRSNGGDRHGRERNRACWARSVQVTDYVLVNGSTTNIGAFVVWIIKVETLNGSRMNIRKRYSEFDDLRRRLVQTFPGFEAAVPALPPKSVLKRFHPRFLEKRRAGLQYFLNCILLNPEFSGSPVLKDFLFS</sequence>
<gene>
    <name evidence="12" type="ORF">MYCTH_2294115</name>
</gene>
<dbReference type="InterPro" id="IPR001683">
    <property type="entry name" value="PX_dom"/>
</dbReference>